<reference evidence="1" key="1">
    <citation type="submission" date="2018-05" db="EMBL/GenBank/DDBJ databases">
        <authorList>
            <person name="Lanie J.A."/>
            <person name="Ng W.-L."/>
            <person name="Kazmierczak K.M."/>
            <person name="Andrzejewski T.M."/>
            <person name="Davidsen T.M."/>
            <person name="Wayne K.J."/>
            <person name="Tettelin H."/>
            <person name="Glass J.I."/>
            <person name="Rusch D."/>
            <person name="Podicherti R."/>
            <person name="Tsui H.-C.T."/>
            <person name="Winkler M.E."/>
        </authorList>
    </citation>
    <scope>NUCLEOTIDE SEQUENCE</scope>
</reference>
<dbReference type="AlphaFoldDB" id="A0A382P773"/>
<accession>A0A382P773</accession>
<feature type="non-terminal residue" evidence="1">
    <location>
        <position position="109"/>
    </location>
</feature>
<dbReference type="InterPro" id="IPR032710">
    <property type="entry name" value="NTF2-like_dom_sf"/>
</dbReference>
<protein>
    <recommendedName>
        <fullName evidence="2">SnoaL-like domain-containing protein</fullName>
    </recommendedName>
</protein>
<sequence length="109" mass="12227">MTDNIALADQFFTATATADRSLLAKICDPKFQGKQNDGPPMSADQLADYSALVLHLVNDIRYENVIRASTDTGFVEEYGHCCRFEDQTELHLRVCVVAEVVNDRIFSVR</sequence>
<organism evidence="1">
    <name type="scientific">marine metagenome</name>
    <dbReference type="NCBI Taxonomy" id="408172"/>
    <lineage>
        <taxon>unclassified sequences</taxon>
        <taxon>metagenomes</taxon>
        <taxon>ecological metagenomes</taxon>
    </lineage>
</organism>
<evidence type="ECO:0008006" key="2">
    <source>
        <dbReference type="Google" id="ProtNLM"/>
    </source>
</evidence>
<name>A0A382P773_9ZZZZ</name>
<dbReference type="Gene3D" id="3.10.450.50">
    <property type="match status" value="1"/>
</dbReference>
<dbReference type="SUPFAM" id="SSF54427">
    <property type="entry name" value="NTF2-like"/>
    <property type="match status" value="1"/>
</dbReference>
<dbReference type="EMBL" id="UINC01105360">
    <property type="protein sequence ID" value="SVC69234.1"/>
    <property type="molecule type" value="Genomic_DNA"/>
</dbReference>
<gene>
    <name evidence="1" type="ORF">METZ01_LOCUS322088</name>
</gene>
<proteinExistence type="predicted"/>
<evidence type="ECO:0000313" key="1">
    <source>
        <dbReference type="EMBL" id="SVC69234.1"/>
    </source>
</evidence>